<dbReference type="Gene3D" id="2.60.20.10">
    <property type="entry name" value="Crystallins"/>
    <property type="match status" value="2"/>
</dbReference>
<dbReference type="PROSITE" id="PS50915">
    <property type="entry name" value="CRYSTALLIN_BETA_GAMMA"/>
    <property type="match status" value="3"/>
</dbReference>
<name>A0A9Q0D9K8_9TELE</name>
<proteinExistence type="inferred from homology"/>
<dbReference type="GO" id="GO:0002088">
    <property type="term" value="P:lens development in camera-type eye"/>
    <property type="evidence" value="ECO:0007669"/>
    <property type="project" value="TreeGrafter"/>
</dbReference>
<dbReference type="EMBL" id="JANIIK010000119">
    <property type="protein sequence ID" value="KAJ3584490.1"/>
    <property type="molecule type" value="Genomic_DNA"/>
</dbReference>
<evidence type="ECO:0000256" key="4">
    <source>
        <dbReference type="ARBA" id="ARBA00022737"/>
    </source>
</evidence>
<dbReference type="InterPro" id="IPR050252">
    <property type="entry name" value="Beta/Gamma-Crystallin"/>
</dbReference>
<feature type="domain" description="Beta/gamma crystallin 'Greek key'" evidence="5">
    <location>
        <begin position="41"/>
        <end position="83"/>
    </location>
</feature>
<evidence type="ECO:0000256" key="3">
    <source>
        <dbReference type="ARBA" id="ARBA00022613"/>
    </source>
</evidence>
<evidence type="ECO:0000313" key="6">
    <source>
        <dbReference type="EMBL" id="KAJ3584490.1"/>
    </source>
</evidence>
<dbReference type="AlphaFoldDB" id="A0A9Q0D9K8"/>
<dbReference type="InterPro" id="IPR011024">
    <property type="entry name" value="G_crystallin-like"/>
</dbReference>
<dbReference type="SMART" id="SM00247">
    <property type="entry name" value="XTALbg"/>
    <property type="match status" value="2"/>
</dbReference>
<evidence type="ECO:0000313" key="7">
    <source>
        <dbReference type="Proteomes" id="UP001148018"/>
    </source>
</evidence>
<evidence type="ECO:0000256" key="1">
    <source>
        <dbReference type="ARBA" id="ARBA00003689"/>
    </source>
</evidence>
<dbReference type="PRINTS" id="PR01367">
    <property type="entry name" value="BGCRYSTALLIN"/>
</dbReference>
<keyword evidence="4" id="KW-0677">Repeat</keyword>
<evidence type="ECO:0000256" key="2">
    <source>
        <dbReference type="ARBA" id="ARBA00009646"/>
    </source>
</evidence>
<dbReference type="PANTHER" id="PTHR11818:SF129">
    <property type="entry name" value="CRYSTALLIN, GAMMA M6-RELATED"/>
    <property type="match status" value="1"/>
</dbReference>
<reference evidence="6" key="1">
    <citation type="submission" date="2022-07" db="EMBL/GenBank/DDBJ databases">
        <title>Chromosome-level genome of Muraenolepis orangiensis.</title>
        <authorList>
            <person name="Kim J."/>
        </authorList>
    </citation>
    <scope>NUCLEOTIDE SEQUENCE</scope>
    <source>
        <strain evidence="6">KU_S4_2022</strain>
        <tissue evidence="6">Muscle</tissue>
    </source>
</reference>
<comment type="function">
    <text evidence="1">Crystallins are the dominant structural components of the vertebrate eye lens.</text>
</comment>
<comment type="caution">
    <text evidence="6">The sequence shown here is derived from an EMBL/GenBank/DDBJ whole genome shotgun (WGS) entry which is preliminary data.</text>
</comment>
<feature type="domain" description="Beta/gamma crystallin 'Greek key'" evidence="5">
    <location>
        <begin position="130"/>
        <end position="173"/>
    </location>
</feature>
<keyword evidence="7" id="KW-1185">Reference proteome</keyword>
<protein>
    <recommendedName>
        <fullName evidence="5">Beta/gamma crystallin 'Greek key' domain-containing protein</fullName>
    </recommendedName>
</protein>
<keyword evidence="3" id="KW-0273">Eye lens protein</keyword>
<comment type="similarity">
    <text evidence="2">Belongs to the beta/gamma-crystallin family.</text>
</comment>
<dbReference type="FunFam" id="2.60.20.10:FF:000003">
    <property type="entry name" value="Crystallin gamma S"/>
    <property type="match status" value="1"/>
</dbReference>
<dbReference type="Pfam" id="PF00030">
    <property type="entry name" value="Crystall"/>
    <property type="match status" value="2"/>
</dbReference>
<dbReference type="FunFam" id="2.60.20.10:FF:000001">
    <property type="entry name" value="Crystallin gamma S"/>
    <property type="match status" value="1"/>
</dbReference>
<dbReference type="SUPFAM" id="SSF49695">
    <property type="entry name" value="gamma-Crystallin-like"/>
    <property type="match status" value="1"/>
</dbReference>
<dbReference type="PANTHER" id="PTHR11818">
    <property type="entry name" value="BETA/GAMMA CRYSTALLIN"/>
    <property type="match status" value="1"/>
</dbReference>
<dbReference type="OrthoDB" id="8407241at2759"/>
<feature type="domain" description="Beta/gamma crystallin 'Greek key'" evidence="5">
    <location>
        <begin position="2"/>
        <end position="40"/>
    </location>
</feature>
<dbReference type="GO" id="GO:0007601">
    <property type="term" value="P:visual perception"/>
    <property type="evidence" value="ECO:0007669"/>
    <property type="project" value="TreeGrafter"/>
</dbReference>
<gene>
    <name evidence="6" type="ORF">NHX12_014985</name>
</gene>
<organism evidence="6 7">
    <name type="scientific">Muraenolepis orangiensis</name>
    <name type="common">Patagonian moray cod</name>
    <dbReference type="NCBI Taxonomy" id="630683"/>
    <lineage>
        <taxon>Eukaryota</taxon>
        <taxon>Metazoa</taxon>
        <taxon>Chordata</taxon>
        <taxon>Craniata</taxon>
        <taxon>Vertebrata</taxon>
        <taxon>Euteleostomi</taxon>
        <taxon>Actinopterygii</taxon>
        <taxon>Neopterygii</taxon>
        <taxon>Teleostei</taxon>
        <taxon>Neoteleostei</taxon>
        <taxon>Acanthomorphata</taxon>
        <taxon>Zeiogadaria</taxon>
        <taxon>Gadariae</taxon>
        <taxon>Gadiformes</taxon>
        <taxon>Muraenolepidoidei</taxon>
        <taxon>Muraenolepididae</taxon>
        <taxon>Muraenolepis</taxon>
    </lineage>
</organism>
<dbReference type="Proteomes" id="UP001148018">
    <property type="component" value="Unassembled WGS sequence"/>
</dbReference>
<dbReference type="InterPro" id="IPR001064">
    <property type="entry name" value="Beta/gamma_crystallin"/>
</dbReference>
<sequence length="175" mass="20532">MGKIIFYEDRNFAGRHHDCMSDCGDLHSYFNRCQSFRVESGMFVVYDRADYAGHQHFVRRGDYADYQRSMGMTDCVRSCRMIPTYRGNFRMRLYGSQDMSGQTMELSDDCPDLMERFRLSEVASCSVPEGHWLLYERPDYQGPMYYLRPGDYRRCGDWGSVSGGRVGSIRRLMDF</sequence>
<evidence type="ECO:0000259" key="5">
    <source>
        <dbReference type="PROSITE" id="PS50915"/>
    </source>
</evidence>
<dbReference type="GO" id="GO:0005212">
    <property type="term" value="F:structural constituent of eye lens"/>
    <property type="evidence" value="ECO:0007669"/>
    <property type="project" value="UniProtKB-KW"/>
</dbReference>
<accession>A0A9Q0D9K8</accession>